<evidence type="ECO:0000259" key="10">
    <source>
        <dbReference type="Pfam" id="PF10290"/>
    </source>
</evidence>
<comment type="similarity">
    <text evidence="2">Belongs to the PGA52 family.</text>
</comment>
<dbReference type="InterPro" id="IPR018805">
    <property type="entry name" value="YJL171C/Tos1_C"/>
</dbReference>
<dbReference type="GO" id="GO:0071555">
    <property type="term" value="P:cell wall organization"/>
    <property type="evidence" value="ECO:0007669"/>
    <property type="project" value="UniProtKB-KW"/>
</dbReference>
<evidence type="ECO:0000256" key="1">
    <source>
        <dbReference type="ARBA" id="ARBA00000382"/>
    </source>
</evidence>
<sequence>MRFSLTLVAIMAALAAVPVTGDLCSKGSVEIDGNWYCQAVTSITYTNVGTAGSYNEVVDMASDGVCSSVPHSFSGPIAPFNEEVSLHFRGPIHIAQFAAYSPVKVAVNKRDVSSAYARRHGHQHNAFHKRADDNHMIHGEYQRQEISATINGEVVSWENNWFGPGVTPTAIGFASSTSSVQWVTATIDNEVVSWVNDWFGPSTSAPTLSAQMITATINDQVASCPNDIVPNPAPSTTLETASIPTAIEATSEASPISSSGFPSVINNSTVYQRIGYYNSVNQTLDNLVFLGNYGGQGSGCFDEYFGASLSYVNSAGTGGASSPQVLADVTIPSEHEVTIMTAQECKDGSCGYARPGAVAYHGFDGPDKVFLFEFTMPMDGEEGFEGNMPAIWLLNAKIPRTLQYGEVACSCWESGCGEFDIAEALDDGSTRMKSTLHDNASGGDSDYLIRPTSAAMKLAVVFSSSTSTIHIQVLPDSTDFSSSLTAGEIEELCASDGGRPVSLFAIS</sequence>
<evidence type="ECO:0000259" key="9">
    <source>
        <dbReference type="Pfam" id="PF10287"/>
    </source>
</evidence>
<dbReference type="GO" id="GO:0009277">
    <property type="term" value="C:fungal-type cell wall"/>
    <property type="evidence" value="ECO:0007669"/>
    <property type="project" value="TreeGrafter"/>
</dbReference>
<comment type="caution">
    <text evidence="11">The sequence shown here is derived from an EMBL/GenBank/DDBJ whole genome shotgun (WGS) entry which is preliminary data.</text>
</comment>
<evidence type="ECO:0000256" key="4">
    <source>
        <dbReference type="ARBA" id="ARBA00022729"/>
    </source>
</evidence>
<dbReference type="Pfam" id="PF10287">
    <property type="entry name" value="YJL171C_Tos1_C"/>
    <property type="match status" value="1"/>
</dbReference>
<dbReference type="OrthoDB" id="118256at2759"/>
<keyword evidence="5" id="KW-0378">Hydrolase</keyword>
<evidence type="ECO:0000313" key="11">
    <source>
        <dbReference type="EMBL" id="KAG0651197.1"/>
    </source>
</evidence>
<evidence type="ECO:0000256" key="2">
    <source>
        <dbReference type="ARBA" id="ARBA00006055"/>
    </source>
</evidence>
<feature type="signal peptide" evidence="8">
    <location>
        <begin position="1"/>
        <end position="21"/>
    </location>
</feature>
<comment type="catalytic activity">
    <reaction evidence="1">
        <text>Hydrolysis of (1-&gt;3)-beta-D-glucosidic linkages in (1-&gt;3)-beta-D-glucans.</text>
        <dbReference type="EC" id="3.2.1.39"/>
    </reaction>
</comment>
<feature type="domain" description="Cell wall protein YJL171C/Tos1 N-terminal" evidence="10">
    <location>
        <begin position="42"/>
        <end position="102"/>
    </location>
</feature>
<dbReference type="Gene3D" id="2.60.120.200">
    <property type="match status" value="1"/>
</dbReference>
<dbReference type="AlphaFoldDB" id="A0A9P6VND0"/>
<dbReference type="EMBL" id="VNKQ01000004">
    <property type="protein sequence ID" value="KAG0651197.1"/>
    <property type="molecule type" value="Genomic_DNA"/>
</dbReference>
<keyword evidence="4 8" id="KW-0732">Signal</keyword>
<feature type="domain" description="Cell wall protein YJL171C/Tos1 C-terminal" evidence="9">
    <location>
        <begin position="271"/>
        <end position="491"/>
    </location>
</feature>
<feature type="chain" id="PRO_5040229746" description="glucan endo-1,3-beta-D-glucosidase" evidence="8">
    <location>
        <begin position="22"/>
        <end position="507"/>
    </location>
</feature>
<dbReference type="InterPro" id="IPR018807">
    <property type="entry name" value="YJL171C/Tos1_N"/>
</dbReference>
<reference evidence="11" key="1">
    <citation type="submission" date="2019-07" db="EMBL/GenBank/DDBJ databases">
        <title>Hyphodiscus hymeniophilus genome sequencing and assembly.</title>
        <authorList>
            <person name="Kramer G."/>
            <person name="Nodwell J."/>
        </authorList>
    </citation>
    <scope>NUCLEOTIDE SEQUENCE</scope>
    <source>
        <strain evidence="11">ATCC 34498</strain>
    </source>
</reference>
<proteinExistence type="inferred from homology"/>
<keyword evidence="7" id="KW-0961">Cell wall biogenesis/degradation</keyword>
<accession>A0A9P6VND0</accession>
<gene>
    <name evidence="11" type="ORF">D0Z07_2000</name>
</gene>
<evidence type="ECO:0000256" key="7">
    <source>
        <dbReference type="ARBA" id="ARBA00023316"/>
    </source>
</evidence>
<evidence type="ECO:0000256" key="5">
    <source>
        <dbReference type="ARBA" id="ARBA00022801"/>
    </source>
</evidence>
<keyword evidence="6" id="KW-0326">Glycosidase</keyword>
<evidence type="ECO:0000256" key="3">
    <source>
        <dbReference type="ARBA" id="ARBA00012780"/>
    </source>
</evidence>
<dbReference type="GO" id="GO:0042973">
    <property type="term" value="F:glucan endo-1,3-beta-D-glucosidase activity"/>
    <property type="evidence" value="ECO:0007669"/>
    <property type="project" value="UniProtKB-EC"/>
</dbReference>
<keyword evidence="12" id="KW-1185">Reference proteome</keyword>
<dbReference type="EC" id="3.2.1.39" evidence="3"/>
<dbReference type="PANTHER" id="PTHR31737">
    <property type="entry name" value="PROTEIN TOS1"/>
    <property type="match status" value="1"/>
</dbReference>
<dbReference type="Proteomes" id="UP000785200">
    <property type="component" value="Unassembled WGS sequence"/>
</dbReference>
<evidence type="ECO:0000256" key="8">
    <source>
        <dbReference type="SAM" id="SignalP"/>
    </source>
</evidence>
<organism evidence="11 12">
    <name type="scientific">Hyphodiscus hymeniophilus</name>
    <dbReference type="NCBI Taxonomy" id="353542"/>
    <lineage>
        <taxon>Eukaryota</taxon>
        <taxon>Fungi</taxon>
        <taxon>Dikarya</taxon>
        <taxon>Ascomycota</taxon>
        <taxon>Pezizomycotina</taxon>
        <taxon>Leotiomycetes</taxon>
        <taxon>Helotiales</taxon>
        <taxon>Hyphodiscaceae</taxon>
        <taxon>Hyphodiscus</taxon>
    </lineage>
</organism>
<evidence type="ECO:0000313" key="12">
    <source>
        <dbReference type="Proteomes" id="UP000785200"/>
    </source>
</evidence>
<evidence type="ECO:0000256" key="6">
    <source>
        <dbReference type="ARBA" id="ARBA00023295"/>
    </source>
</evidence>
<dbReference type="PANTHER" id="PTHR31737:SF2">
    <property type="entry name" value="PROTEIN TOS1"/>
    <property type="match status" value="1"/>
</dbReference>
<name>A0A9P6VND0_9HELO</name>
<protein>
    <recommendedName>
        <fullName evidence="3">glucan endo-1,3-beta-D-glucosidase</fullName>
        <ecNumber evidence="3">3.2.1.39</ecNumber>
    </recommendedName>
</protein>
<dbReference type="Pfam" id="PF10290">
    <property type="entry name" value="YJL171C_Tos1_N"/>
    <property type="match status" value="1"/>
</dbReference>